<evidence type="ECO:0000313" key="14">
    <source>
        <dbReference type="Proteomes" id="UP001245184"/>
    </source>
</evidence>
<comment type="pathway">
    <text evidence="2 8">Carbohydrate metabolism; hexose metabolism.</text>
</comment>
<name>A0ABD5CMX8_9BURK</name>
<dbReference type="RefSeq" id="WP_310033892.1">
    <property type="nucleotide sequence ID" value="NZ_JAVIZN010000002.1"/>
</dbReference>
<feature type="binding site" evidence="11">
    <location>
        <begin position="132"/>
        <end position="133"/>
    </location>
    <ligand>
        <name>beta-D-galactose</name>
        <dbReference type="ChEBI" id="CHEBI:27667"/>
    </ligand>
</feature>
<evidence type="ECO:0000256" key="5">
    <source>
        <dbReference type="ARBA" id="ARBA00014165"/>
    </source>
</evidence>
<dbReference type="PANTHER" id="PTHR10091">
    <property type="entry name" value="ALDOSE-1-EPIMERASE"/>
    <property type="match status" value="1"/>
</dbReference>
<feature type="binding site" evidence="10">
    <location>
        <position position="304"/>
    </location>
    <ligand>
        <name>beta-D-galactose</name>
        <dbReference type="ChEBI" id="CHEBI:27667"/>
    </ligand>
</feature>
<dbReference type="EC" id="5.1.3.3" evidence="4 8"/>
<dbReference type="InterPro" id="IPR014718">
    <property type="entry name" value="GH-type_carb-bd"/>
</dbReference>
<accession>A0ABD5CMX8</accession>
<dbReference type="InterPro" id="IPR011013">
    <property type="entry name" value="Gal_mutarotase_sf_dom"/>
</dbReference>
<dbReference type="EMBL" id="JAVIZN010000002">
    <property type="protein sequence ID" value="MDR6206582.1"/>
    <property type="molecule type" value="Genomic_DNA"/>
</dbReference>
<keyword evidence="7 8" id="KW-0119">Carbohydrate metabolism</keyword>
<dbReference type="PANTHER" id="PTHR10091:SF0">
    <property type="entry name" value="GALACTOSE MUTAROTASE"/>
    <property type="match status" value="1"/>
</dbReference>
<reference evidence="13 14" key="1">
    <citation type="submission" date="2023-08" db="EMBL/GenBank/DDBJ databases">
        <title>Genome sequencing of plant associated microbes to promote plant fitness in Sorghum bicolor and Oryza sativa.</title>
        <authorList>
            <person name="Coleman-Derr D."/>
        </authorList>
    </citation>
    <scope>NUCLEOTIDE SEQUENCE [LARGE SCALE GENOMIC DNA]</scope>
    <source>
        <strain evidence="13 14">SLBN-33</strain>
    </source>
</reference>
<dbReference type="NCBIfam" id="NF008277">
    <property type="entry name" value="PRK11055.1"/>
    <property type="match status" value="1"/>
</dbReference>
<dbReference type="PIRSF" id="PIRSF005096">
    <property type="entry name" value="GALM"/>
    <property type="match status" value="1"/>
</dbReference>
<dbReference type="Gene3D" id="2.70.98.10">
    <property type="match status" value="1"/>
</dbReference>
<dbReference type="PROSITE" id="PS00545">
    <property type="entry name" value="ALDOSE_1_EPIMERASE"/>
    <property type="match status" value="1"/>
</dbReference>
<dbReference type="InterPro" id="IPR015443">
    <property type="entry name" value="Aldose_1-epimerase"/>
</dbReference>
<evidence type="ECO:0000256" key="9">
    <source>
        <dbReference type="PIRSR" id="PIRSR005096-1"/>
    </source>
</evidence>
<comment type="similarity">
    <text evidence="3 8">Belongs to the aldose epimerase family.</text>
</comment>
<feature type="active site" description="Proton donor" evidence="9">
    <location>
        <position position="232"/>
    </location>
</feature>
<evidence type="ECO:0000256" key="8">
    <source>
        <dbReference type="PIRNR" id="PIRNR005096"/>
    </source>
</evidence>
<proteinExistence type="inferred from homology"/>
<evidence type="ECO:0000256" key="3">
    <source>
        <dbReference type="ARBA" id="ARBA00006206"/>
    </source>
</evidence>
<feature type="binding site" evidence="11">
    <location>
        <begin position="232"/>
        <end position="234"/>
    </location>
    <ligand>
        <name>beta-D-galactose</name>
        <dbReference type="ChEBI" id="CHEBI:27667"/>
    </ligand>
</feature>
<organism evidence="13 14">
    <name type="scientific">Paraburkholderia graminis</name>
    <dbReference type="NCBI Taxonomy" id="60548"/>
    <lineage>
        <taxon>Bacteria</taxon>
        <taxon>Pseudomonadati</taxon>
        <taxon>Pseudomonadota</taxon>
        <taxon>Betaproteobacteria</taxon>
        <taxon>Burkholderiales</taxon>
        <taxon>Burkholderiaceae</taxon>
        <taxon>Paraburkholderia</taxon>
    </lineage>
</organism>
<evidence type="ECO:0000256" key="7">
    <source>
        <dbReference type="ARBA" id="ARBA00023277"/>
    </source>
</evidence>
<dbReference type="GO" id="GO:0004034">
    <property type="term" value="F:aldose 1-epimerase activity"/>
    <property type="evidence" value="ECO:0007669"/>
    <property type="project" value="UniProtKB-EC"/>
</dbReference>
<evidence type="ECO:0000256" key="2">
    <source>
        <dbReference type="ARBA" id="ARBA00005028"/>
    </source>
</evidence>
<evidence type="ECO:0000256" key="12">
    <source>
        <dbReference type="SAM" id="MobiDB-lite"/>
    </source>
</evidence>
<keyword evidence="6 8" id="KW-0413">Isomerase</keyword>
<sequence>MNWQAPHVVVRSGEGAPRSAKNRVQEGTARFVGAALVALSCAWLPCVSVAGSLTQAPYGVTADGHPVTRYTLTNAHGLSVSFLSYGGVISELRTPDRHGRMANIVLGFASLADYEKFNGNIHFGALIGRYANRIANGRFTLDGQTWTLPVNDPPNTLHGGPSSLDAKVWTVKPVESPHGASAELSYVSPDGENGFPGTLTTQVTYTLTDDDVFRIDYRASTDKPTVVNLTNHSYFNLAGEGSGSIERQTIQIAASRYTPTDSTSIPTGELASVAGTPMDLRKPTAIGERLRSSFRQLVYAHGFDQNWVLDAARQESNAADKSGENALPRFAARAVDPASGRVLELYTTQPGLQFYTANGLNGSVVGTSGKTYRQGDAFALEAEHFPDSPNQPAFPSTVLRPGETFHEVTEWRFRTQGAAGK</sequence>
<evidence type="ECO:0000256" key="1">
    <source>
        <dbReference type="ARBA" id="ARBA00001614"/>
    </source>
</evidence>
<evidence type="ECO:0000256" key="6">
    <source>
        <dbReference type="ARBA" id="ARBA00023235"/>
    </source>
</evidence>
<dbReference type="CDD" id="cd09019">
    <property type="entry name" value="galactose_mutarotase_like"/>
    <property type="match status" value="1"/>
</dbReference>
<protein>
    <recommendedName>
        <fullName evidence="5 8">Aldose 1-epimerase</fullName>
        <ecNumber evidence="4 8">5.1.3.3</ecNumber>
    </recommendedName>
</protein>
<comment type="catalytic activity">
    <reaction evidence="1 8">
        <text>alpha-D-glucose = beta-D-glucose</text>
        <dbReference type="Rhea" id="RHEA:10264"/>
        <dbReference type="ChEBI" id="CHEBI:15903"/>
        <dbReference type="ChEBI" id="CHEBI:17925"/>
        <dbReference type="EC" id="5.1.3.3"/>
    </reaction>
</comment>
<comment type="caution">
    <text evidence="13">The sequence shown here is derived from an EMBL/GenBank/DDBJ whole genome shotgun (WGS) entry which is preliminary data.</text>
</comment>
<dbReference type="Pfam" id="PF01263">
    <property type="entry name" value="Aldose_epim"/>
    <property type="match status" value="1"/>
</dbReference>
<gene>
    <name evidence="13" type="ORF">QF025_005302</name>
</gene>
<evidence type="ECO:0000256" key="11">
    <source>
        <dbReference type="PIRSR" id="PIRSR005096-3"/>
    </source>
</evidence>
<evidence type="ECO:0000313" key="13">
    <source>
        <dbReference type="EMBL" id="MDR6206582.1"/>
    </source>
</evidence>
<dbReference type="AlphaFoldDB" id="A0ABD5CMX8"/>
<feature type="active site" description="Proton acceptor" evidence="9">
    <location>
        <position position="381"/>
    </location>
</feature>
<evidence type="ECO:0000256" key="4">
    <source>
        <dbReference type="ARBA" id="ARBA00013185"/>
    </source>
</evidence>
<feature type="region of interest" description="Disordered" evidence="12">
    <location>
        <begin position="1"/>
        <end position="21"/>
    </location>
</feature>
<dbReference type="SUPFAM" id="SSF74650">
    <property type="entry name" value="Galactose mutarotase-like"/>
    <property type="match status" value="1"/>
</dbReference>
<dbReference type="InterPro" id="IPR008183">
    <property type="entry name" value="Aldose_1/G6P_1-epimerase"/>
</dbReference>
<dbReference type="InterPro" id="IPR047215">
    <property type="entry name" value="Galactose_mutarotase-like"/>
</dbReference>
<dbReference type="InterPro" id="IPR018052">
    <property type="entry name" value="Ald1_epimerase_CS"/>
</dbReference>
<evidence type="ECO:0000256" key="10">
    <source>
        <dbReference type="PIRSR" id="PIRSR005096-2"/>
    </source>
</evidence>
<dbReference type="Proteomes" id="UP001245184">
    <property type="component" value="Unassembled WGS sequence"/>
</dbReference>